<dbReference type="InParanoid" id="A0A7G1G8X7"/>
<name>A0A7G1G8X7_9BACT</name>
<dbReference type="EMBL" id="AP018712">
    <property type="protein sequence ID" value="BBE30512.1"/>
    <property type="molecule type" value="Genomic_DNA"/>
</dbReference>
<dbReference type="AlphaFoldDB" id="A0A7G1G8X7"/>
<evidence type="ECO:0000313" key="2">
    <source>
        <dbReference type="EMBL" id="BBE30512.1"/>
    </source>
</evidence>
<dbReference type="KEGG" id="ocy:OSSY52_06530"/>
<keyword evidence="1" id="KW-0732">Signal</keyword>
<organism evidence="2 3">
    <name type="scientific">Tepiditoga spiralis</name>
    <dbReference type="NCBI Taxonomy" id="2108365"/>
    <lineage>
        <taxon>Bacteria</taxon>
        <taxon>Thermotogati</taxon>
        <taxon>Thermotogota</taxon>
        <taxon>Thermotogae</taxon>
        <taxon>Petrotogales</taxon>
        <taxon>Petrotogaceae</taxon>
        <taxon>Tepiditoga</taxon>
    </lineage>
</organism>
<protein>
    <submittedName>
        <fullName evidence="2">Uncharacterized protein</fullName>
    </submittedName>
</protein>
<feature type="chain" id="PRO_5028911938" evidence="1">
    <location>
        <begin position="20"/>
        <end position="194"/>
    </location>
</feature>
<gene>
    <name evidence="2" type="ORF">OSSY52_06530</name>
</gene>
<evidence type="ECO:0000313" key="3">
    <source>
        <dbReference type="Proteomes" id="UP000516361"/>
    </source>
</evidence>
<keyword evidence="3" id="KW-1185">Reference proteome</keyword>
<evidence type="ECO:0000256" key="1">
    <source>
        <dbReference type="SAM" id="SignalP"/>
    </source>
</evidence>
<reference evidence="2 3" key="1">
    <citation type="submission" date="2018-06" db="EMBL/GenBank/DDBJ databases">
        <title>Genome sequencing of Oceanotoga sp. sy52.</title>
        <authorList>
            <person name="Mori K."/>
        </authorList>
    </citation>
    <scope>NUCLEOTIDE SEQUENCE [LARGE SCALE GENOMIC DNA]</scope>
    <source>
        <strain evidence="3">sy52</strain>
    </source>
</reference>
<dbReference type="RefSeq" id="WP_190615599.1">
    <property type="nucleotide sequence ID" value="NZ_AP018712.1"/>
</dbReference>
<feature type="signal peptide" evidence="1">
    <location>
        <begin position="1"/>
        <end position="19"/>
    </location>
</feature>
<sequence length="194" mass="21642">MKKVILVVFALAMAIGIFAADPINFNYNGNDWVSNGNVDKTANVSISVYQWIYANVQGNSLTITKPGELKDQKIVDFVVASNDEVVMNIDTNIDDIEGLDITRLQFWHKNVQTGNVYTKDYGKTIDRIVYKPRIIDNGDGTYKFDEFALNADFDVALTLKAAGGNKNPNADDSVSTQDPYILNVNFHFEPTTTF</sequence>
<accession>A0A7G1G8X7</accession>
<proteinExistence type="predicted"/>
<dbReference type="Proteomes" id="UP000516361">
    <property type="component" value="Chromosome"/>
</dbReference>